<dbReference type="InterPro" id="IPR021841">
    <property type="entry name" value="VAC14_Fig4p-bd"/>
</dbReference>
<dbReference type="Proteomes" id="UP000650533">
    <property type="component" value="Chromosome 1"/>
</dbReference>
<dbReference type="GO" id="GO:0016151">
    <property type="term" value="F:nickel cation binding"/>
    <property type="evidence" value="ECO:0007669"/>
    <property type="project" value="InterPro"/>
</dbReference>
<dbReference type="InterPro" id="IPR026825">
    <property type="entry name" value="Vac14"/>
</dbReference>
<accession>A0A8H8NN53</accession>
<evidence type="ECO:0000313" key="8">
    <source>
        <dbReference type="EMBL" id="QRW16360.1"/>
    </source>
</evidence>
<feature type="domain" description="Vacuolar protein 14 C-terminal Fig4-binding" evidence="7">
    <location>
        <begin position="649"/>
        <end position="824"/>
    </location>
</feature>
<dbReference type="Pfam" id="PF12755">
    <property type="entry name" value="Vac14_Fab1_bd"/>
    <property type="match status" value="1"/>
</dbReference>
<keyword evidence="3" id="KW-0677">Repeat</keyword>
<comment type="subcellular location">
    <subcellularLocation>
        <location evidence="1">Endomembrane system</location>
    </subcellularLocation>
</comment>
<dbReference type="InterPro" id="IPR016024">
    <property type="entry name" value="ARM-type_fold"/>
</dbReference>
<feature type="region of interest" description="Disordered" evidence="6">
    <location>
        <begin position="885"/>
        <end position="966"/>
    </location>
</feature>
<dbReference type="GO" id="GO:0000329">
    <property type="term" value="C:fungal-type vacuole membrane"/>
    <property type="evidence" value="ECO:0007669"/>
    <property type="project" value="TreeGrafter"/>
</dbReference>
<dbReference type="Pfam" id="PF01730">
    <property type="entry name" value="UreF"/>
    <property type="match status" value="1"/>
</dbReference>
<evidence type="ECO:0000256" key="1">
    <source>
        <dbReference type="ARBA" id="ARBA00004308"/>
    </source>
</evidence>
<feature type="region of interest" description="Disordered" evidence="6">
    <location>
        <begin position="299"/>
        <end position="361"/>
    </location>
</feature>
<dbReference type="SUPFAM" id="SSF48371">
    <property type="entry name" value="ARM repeat"/>
    <property type="match status" value="1"/>
</dbReference>
<dbReference type="RefSeq" id="XP_043176597.1">
    <property type="nucleotide sequence ID" value="XM_043324178.1"/>
</dbReference>
<dbReference type="InterPro" id="IPR011989">
    <property type="entry name" value="ARM-like"/>
</dbReference>
<dbReference type="PANTHER" id="PTHR16023">
    <property type="entry name" value="TAX1 BINDING PROTEIN-RELATED"/>
    <property type="match status" value="1"/>
</dbReference>
<dbReference type="AlphaFoldDB" id="A0A8H8NN53"/>
<name>A0A8H8NN53_9AGAM</name>
<protein>
    <submittedName>
        <fullName evidence="8">Vacuole-associated enzyme activator complex component (Vac14)</fullName>
    </submittedName>
</protein>
<dbReference type="Pfam" id="PF11916">
    <property type="entry name" value="Vac14_Fig4_bd"/>
    <property type="match status" value="1"/>
</dbReference>
<evidence type="ECO:0000259" key="7">
    <source>
        <dbReference type="Pfam" id="PF11916"/>
    </source>
</evidence>
<feature type="compositionally biased region" description="Polar residues" evidence="6">
    <location>
        <begin position="470"/>
        <end position="513"/>
    </location>
</feature>
<comment type="similarity">
    <text evidence="2">Belongs to the VAC14 family.</text>
</comment>
<feature type="region of interest" description="Disordered" evidence="6">
    <location>
        <begin position="470"/>
        <end position="548"/>
    </location>
</feature>
<dbReference type="GO" id="GO:0010008">
    <property type="term" value="C:endosome membrane"/>
    <property type="evidence" value="ECO:0007669"/>
    <property type="project" value="TreeGrafter"/>
</dbReference>
<organism evidence="8 9">
    <name type="scientific">Rhizoctonia solani</name>
    <dbReference type="NCBI Taxonomy" id="456999"/>
    <lineage>
        <taxon>Eukaryota</taxon>
        <taxon>Fungi</taxon>
        <taxon>Dikarya</taxon>
        <taxon>Basidiomycota</taxon>
        <taxon>Agaricomycotina</taxon>
        <taxon>Agaricomycetes</taxon>
        <taxon>Cantharellales</taxon>
        <taxon>Ceratobasidiaceae</taxon>
        <taxon>Rhizoctonia</taxon>
    </lineage>
</organism>
<dbReference type="Gene3D" id="1.10.4190.10">
    <property type="entry name" value="Urease accessory protein UreF"/>
    <property type="match status" value="1"/>
</dbReference>
<dbReference type="EMBL" id="CP059658">
    <property type="protein sequence ID" value="QRW16360.1"/>
    <property type="molecule type" value="Genomic_DNA"/>
</dbReference>
<keyword evidence="4" id="KW-0472">Membrane</keyword>
<evidence type="ECO:0000256" key="5">
    <source>
        <dbReference type="ARBA" id="ARBA00046339"/>
    </source>
</evidence>
<feature type="region of interest" description="Disordered" evidence="6">
    <location>
        <begin position="1212"/>
        <end position="1236"/>
    </location>
</feature>
<dbReference type="PANTHER" id="PTHR16023:SF0">
    <property type="entry name" value="PROTEIN VAC14 HOMOLOG"/>
    <property type="match status" value="1"/>
</dbReference>
<evidence type="ECO:0000256" key="6">
    <source>
        <dbReference type="SAM" id="MobiDB-lite"/>
    </source>
</evidence>
<dbReference type="GO" id="GO:0006661">
    <property type="term" value="P:phosphatidylinositol biosynthetic process"/>
    <property type="evidence" value="ECO:0007669"/>
    <property type="project" value="InterPro"/>
</dbReference>
<comment type="similarity">
    <text evidence="5">Belongs to the UreF family.</text>
</comment>
<evidence type="ECO:0000256" key="2">
    <source>
        <dbReference type="ARBA" id="ARBA00010225"/>
    </source>
</evidence>
<evidence type="ECO:0000256" key="3">
    <source>
        <dbReference type="ARBA" id="ARBA00022737"/>
    </source>
</evidence>
<dbReference type="InterPro" id="IPR038277">
    <property type="entry name" value="UreF_sf"/>
</dbReference>
<dbReference type="GeneID" id="67026641"/>
<gene>
    <name evidence="8" type="ORF">RhiXN_04361</name>
</gene>
<sequence length="1236" mass="136018">MSSIEPIIVRGLNDKLYDKRKAAALDLEKLVRECHTSGDSHRINNIIDQLIDLFSSTTNPLHARNGGLIGLAAAAIALGVEVAVYMDKFIGPLLRCFDDSESRVRYFACESMYNIAKVSKGEILVYFNPIFDHLSRLAADAETSVKNGAELLDRLLKDIVAESAPVYFPQFPETEKARQKQDDAHKLKQDGVLVSQSEFPGARKAFSLANFIPLLAERIHVISPFSRSYLVSWITVLDSVPDLELVTYLPEFLDGLLKYLSDPTEDVKVATEGVLADFLHEIQEITLLQKRKEERARVAREALAAQSERAEENKTVPPGGDADNEQLSRGAFMPDGEAKPPIDATNKAPEGEAAHESGAWVPGQGVKVNHAAIVEILINQLDPSHINLRTEDEIQQTTALGWISKFLEFAPEVVVPFTPRLTPAILPNLAHHIPAMQSAAALTNQKLFSLIQSLPSPSVASGGVVSSSAQSFRNAPSSPISSTPRATLTETTVPNDSSDKQQVQASKLRTTTLPGDAASVASGSAIELSQGSASRPHSPIPSALAEEPDPFDYQSTVNGLTIQFLSEHEETRIFALKWLIMLHQKAPKKILSMDDGTFPALLKTLSDTSEEVIKYDLQLLAQISSSSEEGYFKAFVVNLLELFSTDKGLLDNRGSLIIRQLCMSLNTERIYRTFAEILEREEDLEFASVMAQKLNIILITSPELSDFRKRLKNLESRDGQALFTTLYRSWCHNAVSLVTLCLLAQAYEHASNLLALFGELEITLQLLVQIDKLVQLIESPVFTSLRLQLLEPDRYPYLFKCLYGLLMILPQSSAFLSLSRRLGAVGSMGVQHMPPRASTVATQVANRTKVTRDEIKWQELLSHFRAVQAKHEKARRRDLAIEPEFSFMDQTESDRSQPSSVRPNMRRKPSQPNDVPTGRPSGPLSPLNPKRGGILGSAISNASASGRPLSPTAAARDRGRKSTTPIIPGCIQLMDNEEYLLMILADGNLPTGAFVASAGLESYIKHGHPDGSSSTAPESTINFMRDNLHSYAHSAIPFVQHANRIMDNYKATGDDTDALNRLLELDDLYDKMTLNHVSRRASKTQGVALLTLYSKGFSLPLVLRQPPGEAQPESEDKTSRLVDTLKLRIRQGCTPGHLPICWSVLTSGLELSSERSIEVHLFLYARSILSSAIRLNTLGPYSAQQLLLHIVKPLVRDITKSKFGSVTAAGISKIGTEEEGDEDTDGPANTWPSERS</sequence>
<dbReference type="InterPro" id="IPR002639">
    <property type="entry name" value="UreF"/>
</dbReference>
<dbReference type="Gene3D" id="1.25.10.10">
    <property type="entry name" value="Leucine-rich Repeat Variant"/>
    <property type="match status" value="2"/>
</dbReference>
<evidence type="ECO:0000256" key="4">
    <source>
        <dbReference type="ARBA" id="ARBA00023136"/>
    </source>
</evidence>
<proteinExistence type="inferred from homology"/>
<dbReference type="GO" id="GO:0070772">
    <property type="term" value="C:PAS complex"/>
    <property type="evidence" value="ECO:0007669"/>
    <property type="project" value="InterPro"/>
</dbReference>
<dbReference type="KEGG" id="rsx:RhiXN_04361"/>
<evidence type="ECO:0000313" key="9">
    <source>
        <dbReference type="Proteomes" id="UP000650533"/>
    </source>
</evidence>
<reference evidence="8" key="1">
    <citation type="submission" date="2020-05" db="EMBL/GenBank/DDBJ databases">
        <title>Evolutionary and genomic comparisons of hybrid uninucleate and nonhybrid Rhizoctonia fungi.</title>
        <authorList>
            <person name="Li C."/>
            <person name="Chen X."/>
        </authorList>
    </citation>
    <scope>NUCLEOTIDE SEQUENCE</scope>
    <source>
        <strain evidence="8">AG-1 IA</strain>
    </source>
</reference>